<feature type="active site" evidence="9">
    <location>
        <position position="168"/>
    </location>
</feature>
<dbReference type="InterPro" id="IPR004107">
    <property type="entry name" value="Integrase_SAM-like_N"/>
</dbReference>
<feature type="active site" evidence="9">
    <location>
        <position position="240"/>
    </location>
</feature>
<accession>A0ABQ2PSP9</accession>
<dbReference type="InterPro" id="IPR050090">
    <property type="entry name" value="Tyrosine_recombinase_XerCD"/>
</dbReference>
<keyword evidence="3 9" id="KW-0132">Cell division</keyword>
<comment type="caution">
    <text evidence="13">The sequence shown here is derived from an EMBL/GenBank/DDBJ whole genome shotgun (WGS) entry which is preliminary data.</text>
</comment>
<keyword evidence="8 9" id="KW-0131">Cell cycle</keyword>
<dbReference type="InterPro" id="IPR010998">
    <property type="entry name" value="Integrase_recombinase_N"/>
</dbReference>
<dbReference type="Proteomes" id="UP000621859">
    <property type="component" value="Unassembled WGS sequence"/>
</dbReference>
<dbReference type="PANTHER" id="PTHR30349:SF81">
    <property type="entry name" value="TYROSINE RECOMBINASE XERC"/>
    <property type="match status" value="1"/>
</dbReference>
<evidence type="ECO:0000256" key="9">
    <source>
        <dbReference type="HAMAP-Rule" id="MF_01808"/>
    </source>
</evidence>
<keyword evidence="2 9" id="KW-0963">Cytoplasm</keyword>
<feature type="active site" description="O-(3'-phospho-DNA)-tyrosine intermediate" evidence="9">
    <location>
        <position position="272"/>
    </location>
</feature>
<dbReference type="Gene3D" id="1.10.443.10">
    <property type="entry name" value="Intergrase catalytic core"/>
    <property type="match status" value="1"/>
</dbReference>
<sequence>MTDDLSARFAQFLEGEKHASPETHKAYLRDLQELITLAGKKPLNELTALDVRGFVRQLAARGLSAYSIARMLSAWRTFYKLMARDLGWPLDPAASVKPPRKRQRLPKAMSEDAAVGLLENMPDDDTLSARDKAMFELAYSSGLRVSELVNVQLSDVDLAGGLARITGKGNKTRMVPIGSKAIEAIDVWMHERTLVAQPDCTHVFVGQHGKPLTTRAIQARFKTWEARLGIAEPLHPHKLRHSCATHLLQNSGDLRAVQELLGHANLSTTQVYTHLDWKVLAKSYDAHHPRARRQNENGATDSDAPLASEDQAET</sequence>
<keyword evidence="6 9" id="KW-0238">DNA-binding</keyword>
<dbReference type="Gene3D" id="1.10.150.130">
    <property type="match status" value="1"/>
</dbReference>
<comment type="subunit">
    <text evidence="9">Forms a cyclic heterotetrameric complex composed of two molecules of XerC and two molecules of XerD.</text>
</comment>
<dbReference type="InterPro" id="IPR013762">
    <property type="entry name" value="Integrase-like_cat_sf"/>
</dbReference>
<comment type="function">
    <text evidence="9">Site-specific tyrosine recombinase, which acts by catalyzing the cutting and rejoining of the recombining DNA molecules. The XerC-XerD complex is essential to convert dimers of the bacterial chromosome into monomers to permit their segregation at cell division. It also contributes to the segregational stability of plasmids.</text>
</comment>
<evidence type="ECO:0000313" key="14">
    <source>
        <dbReference type="Proteomes" id="UP000621859"/>
    </source>
</evidence>
<proteinExistence type="inferred from homology"/>
<comment type="subcellular location">
    <subcellularLocation>
        <location evidence="1 9">Cytoplasm</location>
    </subcellularLocation>
</comment>
<dbReference type="EMBL" id="BMLY01000011">
    <property type="protein sequence ID" value="GGP28268.1"/>
    <property type="molecule type" value="Genomic_DNA"/>
</dbReference>
<dbReference type="PANTHER" id="PTHR30349">
    <property type="entry name" value="PHAGE INTEGRASE-RELATED"/>
    <property type="match status" value="1"/>
</dbReference>
<dbReference type="InterPro" id="IPR002104">
    <property type="entry name" value="Integrase_catalytic"/>
</dbReference>
<evidence type="ECO:0000256" key="2">
    <source>
        <dbReference type="ARBA" id="ARBA00022490"/>
    </source>
</evidence>
<keyword evidence="7 9" id="KW-0233">DNA recombination</keyword>
<dbReference type="RefSeq" id="WP_188698638.1">
    <property type="nucleotide sequence ID" value="NZ_BMLY01000011.1"/>
</dbReference>
<feature type="domain" description="Core-binding (CB)" evidence="12">
    <location>
        <begin position="1"/>
        <end position="83"/>
    </location>
</feature>
<evidence type="ECO:0000256" key="4">
    <source>
        <dbReference type="ARBA" id="ARBA00022829"/>
    </source>
</evidence>
<dbReference type="SUPFAM" id="SSF56349">
    <property type="entry name" value="DNA breaking-rejoining enzymes"/>
    <property type="match status" value="1"/>
</dbReference>
<evidence type="ECO:0000313" key="13">
    <source>
        <dbReference type="EMBL" id="GGP28268.1"/>
    </source>
</evidence>
<feature type="region of interest" description="Disordered" evidence="10">
    <location>
        <begin position="289"/>
        <end position="314"/>
    </location>
</feature>
<evidence type="ECO:0000256" key="1">
    <source>
        <dbReference type="ARBA" id="ARBA00004496"/>
    </source>
</evidence>
<organism evidence="13 14">
    <name type="scientific">Silvimonas amylolytica</name>
    <dbReference type="NCBI Taxonomy" id="449663"/>
    <lineage>
        <taxon>Bacteria</taxon>
        <taxon>Pseudomonadati</taxon>
        <taxon>Pseudomonadota</taxon>
        <taxon>Betaproteobacteria</taxon>
        <taxon>Neisseriales</taxon>
        <taxon>Chitinibacteraceae</taxon>
        <taxon>Silvimonas</taxon>
    </lineage>
</organism>
<reference evidence="14" key="1">
    <citation type="journal article" date="2019" name="Int. J. Syst. Evol. Microbiol.">
        <title>The Global Catalogue of Microorganisms (GCM) 10K type strain sequencing project: providing services to taxonomists for standard genome sequencing and annotation.</title>
        <authorList>
            <consortium name="The Broad Institute Genomics Platform"/>
            <consortium name="The Broad Institute Genome Sequencing Center for Infectious Disease"/>
            <person name="Wu L."/>
            <person name="Ma J."/>
        </authorList>
    </citation>
    <scope>NUCLEOTIDE SEQUENCE [LARGE SCALE GENOMIC DNA]</scope>
    <source>
        <strain evidence="14">CGMCC 1.8860</strain>
    </source>
</reference>
<evidence type="ECO:0000259" key="12">
    <source>
        <dbReference type="PROSITE" id="PS51900"/>
    </source>
</evidence>
<evidence type="ECO:0000256" key="10">
    <source>
        <dbReference type="SAM" id="MobiDB-lite"/>
    </source>
</evidence>
<feature type="active site" evidence="9">
    <location>
        <position position="144"/>
    </location>
</feature>
<evidence type="ECO:0000256" key="3">
    <source>
        <dbReference type="ARBA" id="ARBA00022618"/>
    </source>
</evidence>
<evidence type="ECO:0000256" key="7">
    <source>
        <dbReference type="ARBA" id="ARBA00023172"/>
    </source>
</evidence>
<dbReference type="Pfam" id="PF00589">
    <property type="entry name" value="Phage_integrase"/>
    <property type="match status" value="1"/>
</dbReference>
<feature type="active site" evidence="9">
    <location>
        <position position="237"/>
    </location>
</feature>
<evidence type="ECO:0000259" key="11">
    <source>
        <dbReference type="PROSITE" id="PS51898"/>
    </source>
</evidence>
<name>A0ABQ2PSP9_9NEIS</name>
<gene>
    <name evidence="9 13" type="primary">xerC</name>
    <name evidence="13" type="ORF">GCM10010971_40870</name>
</gene>
<evidence type="ECO:0000256" key="6">
    <source>
        <dbReference type="ARBA" id="ARBA00023125"/>
    </source>
</evidence>
<comment type="similarity">
    <text evidence="9">Belongs to the 'phage' integrase family. XerC subfamily.</text>
</comment>
<feature type="active site" evidence="9">
    <location>
        <position position="263"/>
    </location>
</feature>
<dbReference type="InterPro" id="IPR023009">
    <property type="entry name" value="Tyrosine_recombinase_XerC/XerD"/>
</dbReference>
<dbReference type="PROSITE" id="PS51900">
    <property type="entry name" value="CB"/>
    <property type="match status" value="1"/>
</dbReference>
<keyword evidence="4 9" id="KW-0159">Chromosome partition</keyword>
<keyword evidence="5 9" id="KW-0229">DNA integration</keyword>
<dbReference type="InterPro" id="IPR044068">
    <property type="entry name" value="CB"/>
</dbReference>
<dbReference type="CDD" id="cd00798">
    <property type="entry name" value="INT_XerDC_C"/>
    <property type="match status" value="1"/>
</dbReference>
<evidence type="ECO:0000256" key="8">
    <source>
        <dbReference type="ARBA" id="ARBA00023306"/>
    </source>
</evidence>
<feature type="domain" description="Tyr recombinase" evidence="11">
    <location>
        <begin position="104"/>
        <end position="285"/>
    </location>
</feature>
<dbReference type="PROSITE" id="PS51898">
    <property type="entry name" value="TYR_RECOMBINASE"/>
    <property type="match status" value="1"/>
</dbReference>
<dbReference type="HAMAP" id="MF_01808">
    <property type="entry name" value="Recomb_XerC_XerD"/>
    <property type="match status" value="1"/>
</dbReference>
<keyword evidence="14" id="KW-1185">Reference proteome</keyword>
<dbReference type="InterPro" id="IPR011010">
    <property type="entry name" value="DNA_brk_join_enz"/>
</dbReference>
<evidence type="ECO:0000256" key="5">
    <source>
        <dbReference type="ARBA" id="ARBA00022908"/>
    </source>
</evidence>
<dbReference type="Pfam" id="PF02899">
    <property type="entry name" value="Phage_int_SAM_1"/>
    <property type="match status" value="1"/>
</dbReference>
<protein>
    <recommendedName>
        <fullName evidence="9">Tyrosine recombinase XerC</fullName>
    </recommendedName>
</protein>